<dbReference type="GO" id="GO:0016705">
    <property type="term" value="F:oxidoreductase activity, acting on paired donors, with incorporation or reduction of molecular oxygen"/>
    <property type="evidence" value="ECO:0007669"/>
    <property type="project" value="InterPro"/>
</dbReference>
<reference evidence="3" key="1">
    <citation type="submission" date="2023-02" db="EMBL/GenBank/DDBJ databases">
        <title>Actinomadura rubrobrunea NBRC 14622.</title>
        <authorList>
            <person name="Ichikawa N."/>
            <person name="Sato H."/>
            <person name="Tonouchi N."/>
        </authorList>
    </citation>
    <scope>NUCLEOTIDE SEQUENCE</scope>
    <source>
        <strain evidence="3">NBRC 14622</strain>
    </source>
</reference>
<dbReference type="AlphaFoldDB" id="A0A9W6UW90"/>
<dbReference type="InterPro" id="IPR036396">
    <property type="entry name" value="Cyt_P450_sf"/>
</dbReference>
<dbReference type="InterPro" id="IPR017972">
    <property type="entry name" value="Cyt_P450_CS"/>
</dbReference>
<evidence type="ECO:0000313" key="4">
    <source>
        <dbReference type="Proteomes" id="UP001165124"/>
    </source>
</evidence>
<dbReference type="EMBL" id="BSRZ01000015">
    <property type="protein sequence ID" value="GLW66451.1"/>
    <property type="molecule type" value="Genomic_DNA"/>
</dbReference>
<keyword evidence="4" id="KW-1185">Reference proteome</keyword>
<evidence type="ECO:0000256" key="2">
    <source>
        <dbReference type="SAM" id="MobiDB-lite"/>
    </source>
</evidence>
<organism evidence="3 4">
    <name type="scientific">Actinomadura rubrobrunea</name>
    <dbReference type="NCBI Taxonomy" id="115335"/>
    <lineage>
        <taxon>Bacteria</taxon>
        <taxon>Bacillati</taxon>
        <taxon>Actinomycetota</taxon>
        <taxon>Actinomycetes</taxon>
        <taxon>Streptosporangiales</taxon>
        <taxon>Thermomonosporaceae</taxon>
        <taxon>Actinomadura</taxon>
    </lineage>
</organism>
<dbReference type="Proteomes" id="UP001165124">
    <property type="component" value="Unassembled WGS sequence"/>
</dbReference>
<dbReference type="PANTHER" id="PTHR46696">
    <property type="entry name" value="P450, PUTATIVE (EUROFUNG)-RELATED"/>
    <property type="match status" value="1"/>
</dbReference>
<dbReference type="SUPFAM" id="SSF48264">
    <property type="entry name" value="Cytochrome P450"/>
    <property type="match status" value="1"/>
</dbReference>
<evidence type="ECO:0000313" key="3">
    <source>
        <dbReference type="EMBL" id="GLW66451.1"/>
    </source>
</evidence>
<dbReference type="GO" id="GO:0005506">
    <property type="term" value="F:iron ion binding"/>
    <property type="evidence" value="ECO:0007669"/>
    <property type="project" value="InterPro"/>
</dbReference>
<dbReference type="GO" id="GO:0020037">
    <property type="term" value="F:heme binding"/>
    <property type="evidence" value="ECO:0007669"/>
    <property type="project" value="InterPro"/>
</dbReference>
<sequence length="469" mass="52297">MTGHLSHDGPPDVRDLPPYARLYSPEFHADPEAAWQRLRERGRVAWVEIEPGVPAILVLDYYLILSICRNATGAWTRRTSTSRAWTEGWIRAGSETAAMIREWPNMLFAEGSEHERLRAPVVAALRTVDVRELQAYVEQSALELIGRLLPQGRAELISEYAVVLPLIAMSWLFGLDEIERWRLPELMKRIWDADGADQAAYDLARIMDVTVRRHQQGLAHGPLTTALTRQPGKLTHEEIVGTLVLMVGAGSQPAANLIANTVAEILTNTQLHLEVTSLALPADDVVHHTLWARPPITHYPPLVAKNNVSIDRVFIPRGTLALLGLGPAGHQIHQAHRSPYNRDYAALHNNRGYVAFGVGPHQCPARLHALVIAQTAVTTLLAELRDLHLADQLRWRPSPFARALDRLDVEFTPRPFPTLRPEGTHPSWHPRTVGLSPSNPTSTAASRANSSRGGRWFRLPFRGTSRHGR</sequence>
<protein>
    <submittedName>
        <fullName evidence="3">Cytochrome P450</fullName>
    </submittedName>
</protein>
<dbReference type="Gene3D" id="1.10.630.10">
    <property type="entry name" value="Cytochrome P450"/>
    <property type="match status" value="1"/>
</dbReference>
<dbReference type="GO" id="GO:0004497">
    <property type="term" value="F:monooxygenase activity"/>
    <property type="evidence" value="ECO:0007669"/>
    <property type="project" value="InterPro"/>
</dbReference>
<comment type="caution">
    <text evidence="3">The sequence shown here is derived from an EMBL/GenBank/DDBJ whole genome shotgun (WGS) entry which is preliminary data.</text>
</comment>
<comment type="similarity">
    <text evidence="1">Belongs to the cytochrome P450 family.</text>
</comment>
<feature type="compositionally biased region" description="Low complexity" evidence="2">
    <location>
        <begin position="436"/>
        <end position="454"/>
    </location>
</feature>
<evidence type="ECO:0000256" key="1">
    <source>
        <dbReference type="ARBA" id="ARBA00010617"/>
    </source>
</evidence>
<dbReference type="InterPro" id="IPR002397">
    <property type="entry name" value="Cyt_P450_B"/>
</dbReference>
<accession>A0A9W6UW90</accession>
<feature type="region of interest" description="Disordered" evidence="2">
    <location>
        <begin position="416"/>
        <end position="469"/>
    </location>
</feature>
<dbReference type="PRINTS" id="PR00359">
    <property type="entry name" value="BP450"/>
</dbReference>
<gene>
    <name evidence="3" type="ORF">Arub01_46950</name>
</gene>
<dbReference type="PROSITE" id="PS00086">
    <property type="entry name" value="CYTOCHROME_P450"/>
    <property type="match status" value="1"/>
</dbReference>
<proteinExistence type="inferred from homology"/>
<name>A0A9W6UW90_9ACTN</name>
<dbReference type="RefSeq" id="WP_067915072.1">
    <property type="nucleotide sequence ID" value="NZ_BSRZ01000015.1"/>
</dbReference>
<dbReference type="PANTHER" id="PTHR46696:SF1">
    <property type="entry name" value="CYTOCHROME P450 YJIB-RELATED"/>
    <property type="match status" value="1"/>
</dbReference>